<sequence>MYFTFDFFGQSHIFLLNCDVCCNFPLLEMLGKFWTSHN</sequence>
<organism evidence="1">
    <name type="scientific">Rhizophora mucronata</name>
    <name type="common">Asiatic mangrove</name>
    <dbReference type="NCBI Taxonomy" id="61149"/>
    <lineage>
        <taxon>Eukaryota</taxon>
        <taxon>Viridiplantae</taxon>
        <taxon>Streptophyta</taxon>
        <taxon>Embryophyta</taxon>
        <taxon>Tracheophyta</taxon>
        <taxon>Spermatophyta</taxon>
        <taxon>Magnoliopsida</taxon>
        <taxon>eudicotyledons</taxon>
        <taxon>Gunneridae</taxon>
        <taxon>Pentapetalae</taxon>
        <taxon>rosids</taxon>
        <taxon>fabids</taxon>
        <taxon>Malpighiales</taxon>
        <taxon>Rhizophoraceae</taxon>
        <taxon>Rhizophora</taxon>
    </lineage>
</organism>
<evidence type="ECO:0000313" key="1">
    <source>
        <dbReference type="EMBL" id="MBX11088.1"/>
    </source>
</evidence>
<protein>
    <submittedName>
        <fullName evidence="1">Uncharacterized protein</fullName>
    </submittedName>
</protein>
<accession>A0A2P2KZD5</accession>
<name>A0A2P2KZD5_RHIMU</name>
<dbReference type="AlphaFoldDB" id="A0A2P2KZD5"/>
<proteinExistence type="predicted"/>
<dbReference type="EMBL" id="GGEC01030604">
    <property type="protein sequence ID" value="MBX11088.1"/>
    <property type="molecule type" value="Transcribed_RNA"/>
</dbReference>
<reference evidence="1" key="1">
    <citation type="submission" date="2018-02" db="EMBL/GenBank/DDBJ databases">
        <title>Rhizophora mucronata_Transcriptome.</title>
        <authorList>
            <person name="Meera S.P."/>
            <person name="Sreeshan A."/>
            <person name="Augustine A."/>
        </authorList>
    </citation>
    <scope>NUCLEOTIDE SEQUENCE</scope>
    <source>
        <tissue evidence="1">Leaf</tissue>
    </source>
</reference>